<feature type="domain" description="Chalcone/stilbene synthase N-terminal" evidence="5">
    <location>
        <begin position="2"/>
        <end position="203"/>
    </location>
</feature>
<keyword evidence="8" id="KW-1185">Reference proteome</keyword>
<dbReference type="GO" id="GO:0016210">
    <property type="term" value="F:naringenin-chalcone synthase activity"/>
    <property type="evidence" value="ECO:0007669"/>
    <property type="project" value="UniProtKB-EC"/>
</dbReference>
<dbReference type="InterPro" id="IPR016039">
    <property type="entry name" value="Thiolase-like"/>
</dbReference>
<feature type="domain" description="Chalcone/stilbene synthase C-terminal" evidence="6">
    <location>
        <begin position="226"/>
        <end position="359"/>
    </location>
</feature>
<accession>G4NSS0</accession>
<dbReference type="InterPro" id="IPR012328">
    <property type="entry name" value="Chalcone/stilbene_synt_C"/>
</dbReference>
<dbReference type="AlphaFoldDB" id="G4NSS0"/>
<dbReference type="InterPro" id="IPR018088">
    <property type="entry name" value="Chalcone/stilbene_synthase_AS"/>
</dbReference>
<dbReference type="Gene3D" id="3.40.47.10">
    <property type="match status" value="2"/>
</dbReference>
<proteinExistence type="inferred from homology"/>
<dbReference type="CDD" id="cd00831">
    <property type="entry name" value="CHS_like"/>
    <property type="match status" value="1"/>
</dbReference>
<dbReference type="InterPro" id="IPR011141">
    <property type="entry name" value="Polyketide_synthase_type-III"/>
</dbReference>
<dbReference type="EMBL" id="CP002905">
    <property type="protein sequence ID" value="AEP87051.1"/>
    <property type="molecule type" value="Genomic_DNA"/>
</dbReference>
<dbReference type="PANTHER" id="PTHR11877:SF99">
    <property type="entry name" value="1,3,6,8-TETRAHYDROXYNAPHTHALENE SYNTHASE"/>
    <property type="match status" value="1"/>
</dbReference>
<dbReference type="STRING" id="1052585.GYO_2430"/>
<keyword evidence="2 7" id="KW-0808">Transferase</keyword>
<evidence type="ECO:0000259" key="5">
    <source>
        <dbReference type="Pfam" id="PF00195"/>
    </source>
</evidence>
<dbReference type="PIRSF" id="PIRSF000451">
    <property type="entry name" value="PKS_III"/>
    <property type="match status" value="1"/>
</dbReference>
<dbReference type="EC" id="2.3.1.74" evidence="7"/>
<reference evidence="7 8" key="1">
    <citation type="journal article" date="2012" name="J. Bacteriol.">
        <title>Whole-genome sequences of Bacillus subtilis and close relatives.</title>
        <authorList>
            <person name="Earl A.M."/>
            <person name="Eppinger M."/>
            <person name="Fricke W.F."/>
            <person name="Rosovitz M.J."/>
            <person name="Rasko D.A."/>
            <person name="Daugherty S."/>
            <person name="Losick R."/>
            <person name="Kolter R."/>
            <person name="Ravel J."/>
        </authorList>
    </citation>
    <scope>NUCLEOTIDE SEQUENCE [LARGE SCALE GENOMIC DNA]</scope>
    <source>
        <strain evidence="8">DSM 15029 / JCM 12233 / NBRC 101239 / NRRL B-23049 / TU-B-10</strain>
    </source>
</reference>
<evidence type="ECO:0000256" key="1">
    <source>
        <dbReference type="ARBA" id="ARBA00005531"/>
    </source>
</evidence>
<dbReference type="SUPFAM" id="SSF53901">
    <property type="entry name" value="Thiolase-like"/>
    <property type="match status" value="2"/>
</dbReference>
<dbReference type="GO" id="GO:0030639">
    <property type="term" value="P:polyketide biosynthetic process"/>
    <property type="evidence" value="ECO:0007669"/>
    <property type="project" value="TreeGrafter"/>
</dbReference>
<evidence type="ECO:0000256" key="4">
    <source>
        <dbReference type="PIRSR" id="PIRSR000451-1"/>
    </source>
</evidence>
<organism evidence="7 8">
    <name type="scientific">Bacillus spizizenii (strain DSM 15029 / JCM 12233 / NBRC 101239 / NRRL B-23049 / TU-B-10)</name>
    <name type="common">Bacillus subtilis subsp. spizizenii</name>
    <dbReference type="NCBI Taxonomy" id="1052585"/>
    <lineage>
        <taxon>Bacteria</taxon>
        <taxon>Bacillati</taxon>
        <taxon>Bacillota</taxon>
        <taxon>Bacilli</taxon>
        <taxon>Bacillales</taxon>
        <taxon>Bacillaceae</taxon>
        <taxon>Bacillus</taxon>
    </lineage>
</organism>
<dbReference type="InterPro" id="IPR001099">
    <property type="entry name" value="Chalcone/stilbene_synt_N"/>
</dbReference>
<dbReference type="HOGENOM" id="CLU_034992_0_1_9"/>
<sequence length="382" mass="42529">MAFILSIGTSLPAYDVNQERATEFARYMFQHSFKDIDRLLTSFKNGQIHSRQFVKPIEWYKEGHSFEEKNQIYIEETLKHSSEAVRECLSHPEFFQEAIPYEKVDAVFFVSTTGLSTPSIDARLMNELPFSPYTKRIPLWGLGCAGGASGLARAAEYCKAYPEAFVLVIAAELCSLTFQPEDKTKSNLIGTSLFGDGIAAALLCGEKADRRTSKLKLVPKITDSQSVLMKQSEDVMGWDFTEQGFKVIFSRDIPTLVEKWLKTNVQVFLDKHQLSFSDISVFLAHPGGKKVIDAYIKSLELTSEKLLSAQSILQMHGNMSSATILYVIKEHLLNGHKKEAERGLIGALGTGIFIRAAVIQLGKGGLIHVLVVNRHSHCSTSS</sequence>
<dbReference type="KEGG" id="bst:GYO_2430"/>
<evidence type="ECO:0000256" key="3">
    <source>
        <dbReference type="ARBA" id="ARBA00023315"/>
    </source>
</evidence>
<dbReference type="PROSITE" id="PS00441">
    <property type="entry name" value="CHALCONE_SYNTH"/>
    <property type="match status" value="1"/>
</dbReference>
<protein>
    <submittedName>
        <fullName evidence="7">Chalcone synthase</fullName>
        <ecNumber evidence="7">2.3.1.74</ecNumber>
    </submittedName>
</protein>
<keyword evidence="3 7" id="KW-0012">Acyltransferase</keyword>
<evidence type="ECO:0000313" key="7">
    <source>
        <dbReference type="EMBL" id="AEP87051.1"/>
    </source>
</evidence>
<dbReference type="Proteomes" id="UP000002651">
    <property type="component" value="Chromosome"/>
</dbReference>
<gene>
    <name evidence="7" type="ordered locus">GYO_2430</name>
</gene>
<evidence type="ECO:0000259" key="6">
    <source>
        <dbReference type="Pfam" id="PF02797"/>
    </source>
</evidence>
<dbReference type="Pfam" id="PF00195">
    <property type="entry name" value="Chal_sti_synt_N"/>
    <property type="match status" value="1"/>
</dbReference>
<feature type="active site" description="Acyl-thioester intermediate" evidence="4">
    <location>
        <position position="144"/>
    </location>
</feature>
<dbReference type="Pfam" id="PF02797">
    <property type="entry name" value="Chal_sti_synt_C"/>
    <property type="match status" value="1"/>
</dbReference>
<dbReference type="PANTHER" id="PTHR11877">
    <property type="entry name" value="HYDROXYMETHYLGLUTARYL-COA SYNTHASE"/>
    <property type="match status" value="1"/>
</dbReference>
<evidence type="ECO:0000313" key="8">
    <source>
        <dbReference type="Proteomes" id="UP000002651"/>
    </source>
</evidence>
<comment type="similarity">
    <text evidence="1">Belongs to the thiolase-like superfamily. Chalcone/stilbene synthases family.</text>
</comment>
<evidence type="ECO:0000256" key="2">
    <source>
        <dbReference type="ARBA" id="ARBA00022679"/>
    </source>
</evidence>
<name>G4NSS0_BACS4</name>